<comment type="subunit">
    <text evidence="16">Component of the ribosome quality control complex (RQC).</text>
</comment>
<dbReference type="GO" id="GO:1990116">
    <property type="term" value="P:ribosome-associated ubiquitin-dependent protein catabolic process"/>
    <property type="evidence" value="ECO:0007669"/>
    <property type="project" value="UniProtKB-UniRule"/>
</dbReference>
<dbReference type="InterPro" id="IPR013083">
    <property type="entry name" value="Znf_RING/FYVE/PHD"/>
</dbReference>
<evidence type="ECO:0000256" key="17">
    <source>
        <dbReference type="SAM" id="MobiDB-lite"/>
    </source>
</evidence>
<dbReference type="Proteomes" id="UP000800094">
    <property type="component" value="Unassembled WGS sequence"/>
</dbReference>
<evidence type="ECO:0000256" key="5">
    <source>
        <dbReference type="ARBA" id="ARBA00012483"/>
    </source>
</evidence>
<dbReference type="InterPro" id="IPR011016">
    <property type="entry name" value="Znf_RING-CH"/>
</dbReference>
<evidence type="ECO:0000256" key="1">
    <source>
        <dbReference type="ARBA" id="ARBA00000900"/>
    </source>
</evidence>
<dbReference type="Gene3D" id="1.25.10.10">
    <property type="entry name" value="Leucine-rich Repeat Variant"/>
    <property type="match status" value="1"/>
</dbReference>
<dbReference type="SUPFAM" id="SSF57850">
    <property type="entry name" value="RING/U-box"/>
    <property type="match status" value="1"/>
</dbReference>
<evidence type="ECO:0000256" key="6">
    <source>
        <dbReference type="ARBA" id="ARBA00017157"/>
    </source>
</evidence>
<sequence length="1622" mass="180333">MSKRQAKPQASSARAASSAFGSPFGTSSSVAFGASSTQLSYVTEPPDLSSISDPNVVVYFRNLSKKDSTTKAKALEDLQSHISSLKEPVEEGVLEAWIKMYPRTSIDNAKAVRQSAHTLHGQLAAATGRRFARYMPKSVGAWLCGLYDSDRSVAEATQHSLRQVFNTPEKIQNIRKAYQQPLLEYCRDAIDKETAITLSDERTVSPDDAEAKYSRVISACISLLGSLLANLQPEDLCKFRSDYESLLADKELWEFASHKDASIRRSIHRFLKTCISKQPEAIETNLNIISKSYLSAALNSDQTSSAYDYVDALAMLTASHPTIWTDHYKSKTPIDRRLRQFLKKGSQSGPREFWDRLLDVFKSIPREVLPSNAADAAEFLGSLHGGISRKDESRLSLETAFNAYLEIAASISKALSDDEQRKLLNELVLPIIAQYLRPTSENSQWNVPQNSVSLHAKAMSLGAMPVILREKWPEYAQQLVNDIKTSAPEQSKDYERSQNALVQRATRFALLQEQALRTEAATSLRSVFSQACSLVVSEALSVVRNRNGKPYGAAGAVAGLLHRNKDVVLAEEQATRQLQSFVNDDLPEIMVSPSSKYLVDILYSFSDLPLFKEIFGRTLKAVLKEDDSPAKARALEAILTSPKIPKSFDLATSDPELQEYIKSSVRGSIEGTLEWDSFNRLLQSPSKILSSATTDDILSYITQSLSLAEKAPYALQGLRQIVKQNPSMLKTFLSTAQGSNLLRVLLLASESPHDEISQGAAALNASIQTVLSAGAESKQSIYDLIQQGLVEATQTSVSVETLVDLAKQQVKPGSAWEEMKNVFPAVGDWDAALAPFLETAPESSLAITNPLSGAVYLVEPKQPQTQEEKIPSDADGYSAAYRITQYVTRLFKNTDLFPIERVPSELRNLFLRNIAHTIQLADDNLGLAGANGLWADYNLDAEADAISFMSDAQPFVTQELKRLQTAWSSSDTNSSLLVWATELLSKVEPDTSARAYHSARTYSVLVADAIEICGWKNSETAQLQDIMKTLRKSKEIFPLVGFLNAFKEPLAASKSCERMCNELVADLTGLDVEKKPGVGLRQLVLLNTLIYGQEDIAQTIAKQRLIFFVKHIMPWLQNANCALPLRAEVCRALTTLLPLMGDIYGEHWGDILKILAESWSVTQELERNESGMDSPIPFIHASLKLYAQLRTLTQTEDPNDDLLDAWKETEQAVAAGLVNLLKHSQHFPDEFHQPLKMVNDVLARQIARIPLKHLESTDELFPLLYVESQPVQQTAFDILHKQIPATQEQISIDAALEKTTARLPEELLSLILEAPTVAALAEANFERNVPLPLRGYMLSWLLVFDHLEHASFKVKNDYVEHIKEGEYLSGLLDFTFDFLGHAHNRPVDVSKLDITSYIPDMEPPKRDAQWLLTHLYYLCLRHVPSLTKSWYIDCKSRPIVVTLEPWTEKFISPPVIAAALQSVQEWGDAQAVAEPDAPFSIKVAPRAQEITASYTVDEQTMAMRISLPPAFPLANARIEGINRVAVNEQKWQSWMRTSLGAITIFNGSLIDALTTFKRNVDGAMKGQTECAICYSIVGSDRKLPDKRCQTCKNLFHGTCLFKWFRTSGSSSCPLCRNPFNYG</sequence>
<organism evidence="19 20">
    <name type="scientific">Trematosphaeria pertusa</name>
    <dbReference type="NCBI Taxonomy" id="390896"/>
    <lineage>
        <taxon>Eukaryota</taxon>
        <taxon>Fungi</taxon>
        <taxon>Dikarya</taxon>
        <taxon>Ascomycota</taxon>
        <taxon>Pezizomycotina</taxon>
        <taxon>Dothideomycetes</taxon>
        <taxon>Pleosporomycetidae</taxon>
        <taxon>Pleosporales</taxon>
        <taxon>Massarineae</taxon>
        <taxon>Trematosphaeriaceae</taxon>
        <taxon>Trematosphaeria</taxon>
    </lineage>
</organism>
<accession>A0A6A6I3J4</accession>
<name>A0A6A6I3J4_9PLEO</name>
<evidence type="ECO:0000256" key="3">
    <source>
        <dbReference type="ARBA" id="ARBA00004906"/>
    </source>
</evidence>
<comment type="subcellular location">
    <subcellularLocation>
        <location evidence="2">Cytoplasm</location>
        <location evidence="2">Cytosol</location>
    </subcellularLocation>
</comment>
<evidence type="ECO:0000256" key="9">
    <source>
        <dbReference type="ARBA" id="ARBA00022723"/>
    </source>
</evidence>
<feature type="region of interest" description="Disordered" evidence="17">
    <location>
        <begin position="1"/>
        <end position="25"/>
    </location>
</feature>
<dbReference type="RefSeq" id="XP_033679860.1">
    <property type="nucleotide sequence ID" value="XM_033824097.1"/>
</dbReference>
<dbReference type="UniPathway" id="UPA00143"/>
<evidence type="ECO:0000256" key="12">
    <source>
        <dbReference type="ARBA" id="ARBA00022786"/>
    </source>
</evidence>
<dbReference type="OrthoDB" id="6108at2759"/>
<comment type="function">
    <text evidence="16">E3 ubiquitin-protein ligase. Component of the ribosome quality control complex (RQC), a ribosome-associated complex that mediates ubiquitination and extraction of incompletely synthesized nascent chains for proteasomal degradation.</text>
</comment>
<keyword evidence="13 16" id="KW-0862">Zinc</keyword>
<gene>
    <name evidence="19" type="ORF">BU26DRAFT_434833</name>
</gene>
<keyword evidence="12 16" id="KW-0833">Ubl conjugation pathway</keyword>
<dbReference type="GO" id="GO:0072344">
    <property type="term" value="P:rescue of stalled ribosome"/>
    <property type="evidence" value="ECO:0007669"/>
    <property type="project" value="UniProtKB-UniRule"/>
</dbReference>
<evidence type="ECO:0000256" key="2">
    <source>
        <dbReference type="ARBA" id="ARBA00004514"/>
    </source>
</evidence>
<dbReference type="Pfam" id="PF23009">
    <property type="entry name" value="UBC_like"/>
    <property type="match status" value="1"/>
</dbReference>
<keyword evidence="10" id="KW-0677">Repeat</keyword>
<keyword evidence="11 15" id="KW-0863">Zinc-finger</keyword>
<evidence type="ECO:0000256" key="10">
    <source>
        <dbReference type="ARBA" id="ARBA00022737"/>
    </source>
</evidence>
<dbReference type="EMBL" id="ML987202">
    <property type="protein sequence ID" value="KAF2244856.1"/>
    <property type="molecule type" value="Genomic_DNA"/>
</dbReference>
<dbReference type="SMART" id="SM00184">
    <property type="entry name" value="RING"/>
    <property type="match status" value="1"/>
</dbReference>
<keyword evidence="9 16" id="KW-0479">Metal-binding</keyword>
<evidence type="ECO:0000256" key="16">
    <source>
        <dbReference type="RuleBase" id="RU367090"/>
    </source>
</evidence>
<dbReference type="InterPro" id="IPR016024">
    <property type="entry name" value="ARM-type_fold"/>
</dbReference>
<proteinExistence type="inferred from homology"/>
<dbReference type="SMART" id="SM01197">
    <property type="entry name" value="FANCL_C"/>
    <property type="match status" value="1"/>
</dbReference>
<comment type="pathway">
    <text evidence="3 16">Protein modification; protein ubiquitination.</text>
</comment>
<evidence type="ECO:0000256" key="11">
    <source>
        <dbReference type="ARBA" id="ARBA00022771"/>
    </source>
</evidence>
<evidence type="ECO:0000256" key="13">
    <source>
        <dbReference type="ARBA" id="ARBA00022833"/>
    </source>
</evidence>
<dbReference type="FunFam" id="3.30.40.10:FF:000038">
    <property type="entry name" value="E3 ubiquitin-protein ligase listerin"/>
    <property type="match status" value="1"/>
</dbReference>
<dbReference type="InterPro" id="IPR039795">
    <property type="entry name" value="LTN1/Rkr1"/>
</dbReference>
<feature type="compositionally biased region" description="Low complexity" evidence="17">
    <location>
        <begin position="7"/>
        <end position="25"/>
    </location>
</feature>
<dbReference type="GeneID" id="54577427"/>
<evidence type="ECO:0000259" key="18">
    <source>
        <dbReference type="PROSITE" id="PS50089"/>
    </source>
</evidence>
<dbReference type="PANTHER" id="PTHR12389">
    <property type="entry name" value="ZINC FINGER PROTEIN 294"/>
    <property type="match status" value="1"/>
</dbReference>
<evidence type="ECO:0000313" key="20">
    <source>
        <dbReference type="Proteomes" id="UP000800094"/>
    </source>
</evidence>
<feature type="domain" description="RING-type" evidence="18">
    <location>
        <begin position="1570"/>
        <end position="1616"/>
    </location>
</feature>
<dbReference type="GO" id="GO:0016567">
    <property type="term" value="P:protein ubiquitination"/>
    <property type="evidence" value="ECO:0007669"/>
    <property type="project" value="UniProtKB-UniPathway"/>
</dbReference>
<dbReference type="CDD" id="cd16491">
    <property type="entry name" value="RING-CH-C4HC3_LTN1"/>
    <property type="match status" value="1"/>
</dbReference>
<evidence type="ECO:0000256" key="15">
    <source>
        <dbReference type="PROSITE-ProRule" id="PRU00175"/>
    </source>
</evidence>
<reference evidence="19" key="1">
    <citation type="journal article" date="2020" name="Stud. Mycol.">
        <title>101 Dothideomycetes genomes: a test case for predicting lifestyles and emergence of pathogens.</title>
        <authorList>
            <person name="Haridas S."/>
            <person name="Albert R."/>
            <person name="Binder M."/>
            <person name="Bloem J."/>
            <person name="Labutti K."/>
            <person name="Salamov A."/>
            <person name="Andreopoulos B."/>
            <person name="Baker S."/>
            <person name="Barry K."/>
            <person name="Bills G."/>
            <person name="Bluhm B."/>
            <person name="Cannon C."/>
            <person name="Castanera R."/>
            <person name="Culley D."/>
            <person name="Daum C."/>
            <person name="Ezra D."/>
            <person name="Gonzalez J."/>
            <person name="Henrissat B."/>
            <person name="Kuo A."/>
            <person name="Liang C."/>
            <person name="Lipzen A."/>
            <person name="Lutzoni F."/>
            <person name="Magnuson J."/>
            <person name="Mondo S."/>
            <person name="Nolan M."/>
            <person name="Ohm R."/>
            <person name="Pangilinan J."/>
            <person name="Park H.-J."/>
            <person name="Ramirez L."/>
            <person name="Alfaro M."/>
            <person name="Sun H."/>
            <person name="Tritt A."/>
            <person name="Yoshinaga Y."/>
            <person name="Zwiers L.-H."/>
            <person name="Turgeon B."/>
            <person name="Goodwin S."/>
            <person name="Spatafora J."/>
            <person name="Crous P."/>
            <person name="Grigoriev I."/>
        </authorList>
    </citation>
    <scope>NUCLEOTIDE SEQUENCE</scope>
    <source>
        <strain evidence="19">CBS 122368</strain>
    </source>
</reference>
<keyword evidence="7" id="KW-0963">Cytoplasm</keyword>
<dbReference type="InterPro" id="IPR011989">
    <property type="entry name" value="ARM-like"/>
</dbReference>
<dbReference type="Pfam" id="PF22958">
    <property type="entry name" value="Ltn1_1st"/>
    <property type="match status" value="1"/>
</dbReference>
<dbReference type="GO" id="GO:0061630">
    <property type="term" value="F:ubiquitin protein ligase activity"/>
    <property type="evidence" value="ECO:0007669"/>
    <property type="project" value="UniProtKB-UniRule"/>
</dbReference>
<dbReference type="Gene3D" id="3.30.40.10">
    <property type="entry name" value="Zinc/RING finger domain, C3HC4 (zinc finger)"/>
    <property type="match status" value="1"/>
</dbReference>
<dbReference type="InterPro" id="IPR039804">
    <property type="entry name" value="RING-CH-C4HC3_LTN1"/>
</dbReference>
<dbReference type="PROSITE" id="PS50089">
    <property type="entry name" value="ZF_RING_2"/>
    <property type="match status" value="1"/>
</dbReference>
<dbReference type="GO" id="GO:1990112">
    <property type="term" value="C:RQC complex"/>
    <property type="evidence" value="ECO:0007669"/>
    <property type="project" value="UniProtKB-UniRule"/>
</dbReference>
<dbReference type="SMART" id="SM00744">
    <property type="entry name" value="RINGv"/>
    <property type="match status" value="1"/>
</dbReference>
<comment type="catalytic activity">
    <reaction evidence="1 16">
        <text>S-ubiquitinyl-[E2 ubiquitin-conjugating enzyme]-L-cysteine + [acceptor protein]-L-lysine = [E2 ubiquitin-conjugating enzyme]-L-cysteine + N(6)-ubiquitinyl-[acceptor protein]-L-lysine.</text>
        <dbReference type="EC" id="2.3.2.27"/>
    </reaction>
</comment>
<comment type="function">
    <text evidence="14">E3 ubiquitin-protein ligase component of the ribosome quality control complex (RQC), a ribosome-associated complex that mediates ubiquitination and extraction of incompletely synthesized nascent chains for proteasomal degradation. Mediates ubiquitination of proteins derived from mRNAs lacking stop codons (non-stop proteins) and other translation arrest products induced by poly-lysine sequences and tandem rare codons. Ubiquitination leads to CDC48 recruitment for extraction and degradation of the incomplete translation product. May indirectly play a role in chromatin function and transcription.</text>
</comment>
<dbReference type="InterPro" id="IPR054477">
    <property type="entry name" value="LTN1_E3_ligase_6th"/>
</dbReference>
<dbReference type="InterPro" id="IPR001841">
    <property type="entry name" value="Znf_RING"/>
</dbReference>
<protein>
    <recommendedName>
        <fullName evidence="6 16">E3 ubiquitin-protein ligase listerin</fullName>
        <ecNumber evidence="5 16">2.3.2.27</ecNumber>
    </recommendedName>
    <alternativeName>
        <fullName evidence="16">RING-type E3 ubiquitin transferase listerin</fullName>
    </alternativeName>
</protein>
<evidence type="ECO:0000256" key="4">
    <source>
        <dbReference type="ARBA" id="ARBA00007997"/>
    </source>
</evidence>
<evidence type="ECO:0000256" key="7">
    <source>
        <dbReference type="ARBA" id="ARBA00022490"/>
    </source>
</evidence>
<dbReference type="GO" id="GO:0043023">
    <property type="term" value="F:ribosomal large subunit binding"/>
    <property type="evidence" value="ECO:0007669"/>
    <property type="project" value="TreeGrafter"/>
</dbReference>
<dbReference type="Pfam" id="PF13639">
    <property type="entry name" value="zf-RING_2"/>
    <property type="match status" value="1"/>
</dbReference>
<dbReference type="SUPFAM" id="SSF48371">
    <property type="entry name" value="ARM repeat"/>
    <property type="match status" value="1"/>
</dbReference>
<dbReference type="GO" id="GO:0008270">
    <property type="term" value="F:zinc ion binding"/>
    <property type="evidence" value="ECO:0007669"/>
    <property type="project" value="UniProtKB-KW"/>
</dbReference>
<dbReference type="PANTHER" id="PTHR12389:SF0">
    <property type="entry name" value="E3 UBIQUITIN-PROTEIN LIGASE LISTERIN"/>
    <property type="match status" value="1"/>
</dbReference>
<dbReference type="EC" id="2.3.2.27" evidence="5 16"/>
<evidence type="ECO:0000313" key="19">
    <source>
        <dbReference type="EMBL" id="KAF2244856.1"/>
    </source>
</evidence>
<evidence type="ECO:0000256" key="8">
    <source>
        <dbReference type="ARBA" id="ARBA00022679"/>
    </source>
</evidence>
<dbReference type="Pfam" id="PF22999">
    <property type="entry name" value="LTN1_E3_ligase_6th"/>
    <property type="match status" value="1"/>
</dbReference>
<keyword evidence="8 16" id="KW-0808">Transferase</keyword>
<evidence type="ECO:0000256" key="14">
    <source>
        <dbReference type="ARBA" id="ARBA00055150"/>
    </source>
</evidence>
<dbReference type="GO" id="GO:0005829">
    <property type="term" value="C:cytosol"/>
    <property type="evidence" value="ECO:0007669"/>
    <property type="project" value="UniProtKB-SubCell"/>
</dbReference>
<dbReference type="InterPro" id="IPR054478">
    <property type="entry name" value="LTN1_UBC"/>
</dbReference>
<dbReference type="InterPro" id="IPR054476">
    <property type="entry name" value="Ltn1_N"/>
</dbReference>
<keyword evidence="20" id="KW-1185">Reference proteome</keyword>
<comment type="similarity">
    <text evidence="4 16">Belongs to the LTN1 family.</text>
</comment>